<comment type="caution">
    <text evidence="1">The sequence shown here is derived from an EMBL/GenBank/DDBJ whole genome shotgun (WGS) entry which is preliminary data.</text>
</comment>
<gene>
    <name evidence="1" type="ORF">BDP55DRAFT_371717</name>
</gene>
<reference evidence="1" key="1">
    <citation type="submission" date="2021-06" db="EMBL/GenBank/DDBJ databases">
        <title>Comparative genomics, transcriptomics and evolutionary studies reveal genomic signatures of adaptation to plant cell wall in hemibiotrophic fungi.</title>
        <authorList>
            <consortium name="DOE Joint Genome Institute"/>
            <person name="Baroncelli R."/>
            <person name="Diaz J.F."/>
            <person name="Benocci T."/>
            <person name="Peng M."/>
            <person name="Battaglia E."/>
            <person name="Haridas S."/>
            <person name="Andreopoulos W."/>
            <person name="Labutti K."/>
            <person name="Pangilinan J."/>
            <person name="Floch G.L."/>
            <person name="Makela M.R."/>
            <person name="Henrissat B."/>
            <person name="Grigoriev I.V."/>
            <person name="Crouch J.A."/>
            <person name="De Vries R.P."/>
            <person name="Sukno S.A."/>
            <person name="Thon M.R."/>
        </authorList>
    </citation>
    <scope>NUCLEOTIDE SEQUENCE</scope>
    <source>
        <strain evidence="1">CBS 193.32</strain>
    </source>
</reference>
<evidence type="ECO:0000313" key="1">
    <source>
        <dbReference type="EMBL" id="KAK1658923.1"/>
    </source>
</evidence>
<accession>A0AAJ0ERX9</accession>
<organism evidence="1 2">
    <name type="scientific">Colletotrichum godetiae</name>
    <dbReference type="NCBI Taxonomy" id="1209918"/>
    <lineage>
        <taxon>Eukaryota</taxon>
        <taxon>Fungi</taxon>
        <taxon>Dikarya</taxon>
        <taxon>Ascomycota</taxon>
        <taxon>Pezizomycotina</taxon>
        <taxon>Sordariomycetes</taxon>
        <taxon>Hypocreomycetidae</taxon>
        <taxon>Glomerellales</taxon>
        <taxon>Glomerellaceae</taxon>
        <taxon>Colletotrichum</taxon>
        <taxon>Colletotrichum acutatum species complex</taxon>
    </lineage>
</organism>
<dbReference type="GeneID" id="85451630"/>
<protein>
    <submittedName>
        <fullName evidence="1">Uncharacterized protein</fullName>
    </submittedName>
</protein>
<sequence length="110" mass="12643">MTDVEIREAALNLTERDDPKQMSDGLANCVSCVWVCKTAATNILLPEAKLFHICFWTKCFAGGSCEKQLLSWAEWFGQQKFPSEAQFAQAWSQMWRPMYDKIELKGTEEE</sequence>
<evidence type="ECO:0000313" key="2">
    <source>
        <dbReference type="Proteomes" id="UP001224890"/>
    </source>
</evidence>
<proteinExistence type="predicted"/>
<dbReference type="EMBL" id="JAHMHR010000067">
    <property type="protein sequence ID" value="KAK1658923.1"/>
    <property type="molecule type" value="Genomic_DNA"/>
</dbReference>
<keyword evidence="2" id="KW-1185">Reference proteome</keyword>
<name>A0AAJ0ERX9_9PEZI</name>
<dbReference type="Proteomes" id="UP001224890">
    <property type="component" value="Unassembled WGS sequence"/>
</dbReference>
<dbReference type="AlphaFoldDB" id="A0AAJ0ERX9"/>
<dbReference type="RefSeq" id="XP_060423687.1">
    <property type="nucleotide sequence ID" value="XM_060567104.1"/>
</dbReference>